<keyword evidence="5 9" id="KW-0997">Cell inner membrane</keyword>
<dbReference type="NCBIfam" id="TIGR01843">
    <property type="entry name" value="type_I_hlyD"/>
    <property type="match status" value="1"/>
</dbReference>
<evidence type="ECO:0000313" key="14">
    <source>
        <dbReference type="Proteomes" id="UP000072660"/>
    </source>
</evidence>
<keyword evidence="4 9" id="KW-1003">Cell membrane</keyword>
<comment type="caution">
    <text evidence="13">The sequence shown here is derived from an EMBL/GenBank/DDBJ whole genome shotgun (WGS) entry which is preliminary data.</text>
</comment>
<name>A0A139SHC0_9GAMM</name>
<feature type="domain" description="AprE-like beta-barrel" evidence="12">
    <location>
        <begin position="361"/>
        <end position="447"/>
    </location>
</feature>
<evidence type="ECO:0000256" key="7">
    <source>
        <dbReference type="ARBA" id="ARBA00022989"/>
    </source>
</evidence>
<evidence type="ECO:0000256" key="5">
    <source>
        <dbReference type="ARBA" id="ARBA00022519"/>
    </source>
</evidence>
<dbReference type="GO" id="GO:0005886">
    <property type="term" value="C:plasma membrane"/>
    <property type="evidence" value="ECO:0007669"/>
    <property type="project" value="UniProtKB-SubCell"/>
</dbReference>
<keyword evidence="10" id="KW-0175">Coiled coil</keyword>
<keyword evidence="14" id="KW-1185">Reference proteome</keyword>
<dbReference type="PANTHER" id="PTHR30386:SF27">
    <property type="entry name" value="MEMBRANE FUSION PROTEIN (MFP) FAMILY PROTEIN"/>
    <property type="match status" value="1"/>
</dbReference>
<feature type="domain" description="CyaD-like alpha-helical hairpin" evidence="11">
    <location>
        <begin position="124"/>
        <end position="321"/>
    </location>
</feature>
<evidence type="ECO:0000313" key="13">
    <source>
        <dbReference type="EMBL" id="KXU33968.1"/>
    </source>
</evidence>
<dbReference type="PRINTS" id="PR01490">
    <property type="entry name" value="RTXTOXIND"/>
</dbReference>
<feature type="coiled-coil region" evidence="10">
    <location>
        <begin position="248"/>
        <end position="324"/>
    </location>
</feature>
<sequence length="471" mass="53017">MSAYLELFKRYRRVWKAAWRQRKSMDAPPREPYEIEFLPAALALQDNPLHPAPRVIGRCLMVFAALALLWACLGHMDVVATASGRVVPNGKSKLIQPSTVAVVKAIYVQDGQAVEQGDLLVELDSSLTIADINRLQNELTAAQIDNARAEALLEAIDNQKPPADLTKRLAQLSADKQQSAQHWLDGQYQELQSLLAQADSSIKQHSAELQTAQILIASLKQTLPLVQEQTQAYKKLLEKHHTSRHSWMEKEQERLEAERELALQQSRRIELEAALQSAQQQKQTLLAQNRRALLDLLNQSRQMAANLEQELHKAEQQHRLMYLKAPVVGNVQQLAIHTAGGVVTEAQPLMVIVPKDQPIEVEALLENKDIGFVYPGQAVKVKIETFTFTKYGAVPAIVQSISSDAIEDERLGLVYSTRIQLSQDHLIVGNRKIKLSPGMAVRAEIKTDQRRIIDYFLSPLKQYVDESLRER</sequence>
<organism evidence="13 14">
    <name type="scientific">Ventosimonas gracilis</name>
    <dbReference type="NCBI Taxonomy" id="1680762"/>
    <lineage>
        <taxon>Bacteria</taxon>
        <taxon>Pseudomonadati</taxon>
        <taxon>Pseudomonadota</taxon>
        <taxon>Gammaproteobacteria</taxon>
        <taxon>Pseudomonadales</taxon>
        <taxon>Ventosimonadaceae</taxon>
        <taxon>Ventosimonas</taxon>
    </lineage>
</organism>
<accession>A0A139SHC0</accession>
<evidence type="ECO:0000256" key="4">
    <source>
        <dbReference type="ARBA" id="ARBA00022475"/>
    </source>
</evidence>
<dbReference type="Pfam" id="PF25988">
    <property type="entry name" value="HH_CyaD"/>
    <property type="match status" value="1"/>
</dbReference>
<keyword evidence="7" id="KW-1133">Transmembrane helix</keyword>
<dbReference type="InterPro" id="IPR059040">
    <property type="entry name" value="HH_CyaD-like"/>
</dbReference>
<dbReference type="InterPro" id="IPR058982">
    <property type="entry name" value="Beta-barrel_AprE"/>
</dbReference>
<keyword evidence="3 9" id="KW-0813">Transport</keyword>
<evidence type="ECO:0000256" key="6">
    <source>
        <dbReference type="ARBA" id="ARBA00022692"/>
    </source>
</evidence>
<dbReference type="EMBL" id="LSZO01000220">
    <property type="protein sequence ID" value="KXU33968.1"/>
    <property type="molecule type" value="Genomic_DNA"/>
</dbReference>
<dbReference type="Pfam" id="PF26002">
    <property type="entry name" value="Beta-barrel_AprE"/>
    <property type="match status" value="1"/>
</dbReference>
<dbReference type="InterPro" id="IPR010129">
    <property type="entry name" value="T1SS_HlyD"/>
</dbReference>
<dbReference type="Proteomes" id="UP000072660">
    <property type="component" value="Unassembled WGS sequence"/>
</dbReference>
<evidence type="ECO:0000256" key="1">
    <source>
        <dbReference type="ARBA" id="ARBA00004377"/>
    </source>
</evidence>
<evidence type="ECO:0000256" key="10">
    <source>
        <dbReference type="SAM" id="Coils"/>
    </source>
</evidence>
<gene>
    <name evidence="13" type="ORF">AXE65_08070</name>
</gene>
<dbReference type="RefSeq" id="WP_068393445.1">
    <property type="nucleotide sequence ID" value="NZ_LSZO01000220.1"/>
</dbReference>
<dbReference type="AlphaFoldDB" id="A0A139SHC0"/>
<feature type="coiled-coil region" evidence="10">
    <location>
        <begin position="132"/>
        <end position="159"/>
    </location>
</feature>
<evidence type="ECO:0000259" key="11">
    <source>
        <dbReference type="Pfam" id="PF25988"/>
    </source>
</evidence>
<keyword evidence="8" id="KW-0472">Membrane</keyword>
<evidence type="ECO:0000256" key="2">
    <source>
        <dbReference type="ARBA" id="ARBA00009477"/>
    </source>
</evidence>
<feature type="coiled-coil region" evidence="10">
    <location>
        <begin position="188"/>
        <end position="222"/>
    </location>
</feature>
<comment type="subcellular location">
    <subcellularLocation>
        <location evidence="1 9">Cell inner membrane</location>
        <topology evidence="1 9">Single-pass membrane protein</topology>
    </subcellularLocation>
</comment>
<dbReference type="Gene3D" id="2.40.30.170">
    <property type="match status" value="1"/>
</dbReference>
<dbReference type="PANTHER" id="PTHR30386">
    <property type="entry name" value="MEMBRANE FUSION SUBUNIT OF EMRAB-TOLC MULTIDRUG EFFLUX PUMP"/>
    <property type="match status" value="1"/>
</dbReference>
<protein>
    <recommendedName>
        <fullName evidence="9">Membrane fusion protein (MFP) family protein</fullName>
    </recommendedName>
</protein>
<dbReference type="InterPro" id="IPR050739">
    <property type="entry name" value="MFP"/>
</dbReference>
<comment type="similarity">
    <text evidence="2 9">Belongs to the membrane fusion protein (MFP) (TC 8.A.1) family.</text>
</comment>
<dbReference type="SUPFAM" id="SSF111369">
    <property type="entry name" value="HlyD-like secretion proteins"/>
    <property type="match status" value="1"/>
</dbReference>
<keyword evidence="6" id="KW-0812">Transmembrane</keyword>
<evidence type="ECO:0000256" key="8">
    <source>
        <dbReference type="ARBA" id="ARBA00023136"/>
    </source>
</evidence>
<dbReference type="OrthoDB" id="9775513at2"/>
<evidence type="ECO:0000259" key="12">
    <source>
        <dbReference type="Pfam" id="PF26002"/>
    </source>
</evidence>
<dbReference type="GO" id="GO:0015031">
    <property type="term" value="P:protein transport"/>
    <property type="evidence" value="ECO:0007669"/>
    <property type="project" value="InterPro"/>
</dbReference>
<evidence type="ECO:0000256" key="9">
    <source>
        <dbReference type="RuleBase" id="RU365093"/>
    </source>
</evidence>
<dbReference type="Gene3D" id="1.10.287.470">
    <property type="entry name" value="Helix hairpin bin"/>
    <property type="match status" value="1"/>
</dbReference>
<reference evidence="13 14" key="1">
    <citation type="submission" date="2016-02" db="EMBL/GenBank/DDBJ databases">
        <authorList>
            <person name="Wen L."/>
            <person name="He K."/>
            <person name="Yang H."/>
        </authorList>
    </citation>
    <scope>NUCLEOTIDE SEQUENCE [LARGE SCALE GENOMIC DNA]</scope>
    <source>
        <strain evidence="13 14">CV58</strain>
    </source>
</reference>
<proteinExistence type="inferred from homology"/>
<evidence type="ECO:0000256" key="3">
    <source>
        <dbReference type="ARBA" id="ARBA00022448"/>
    </source>
</evidence>
<dbReference type="Gene3D" id="2.40.50.100">
    <property type="match status" value="1"/>
</dbReference>